<dbReference type="RefSeq" id="WP_175035085.1">
    <property type="nucleotide sequence ID" value="NZ_CABVPW010000050.1"/>
</dbReference>
<name>A0A6P2S0X2_BURL3</name>
<dbReference type="Proteomes" id="UP000494218">
    <property type="component" value="Unassembled WGS sequence"/>
</dbReference>
<reference evidence="1 2" key="1">
    <citation type="submission" date="2019-09" db="EMBL/GenBank/DDBJ databases">
        <authorList>
            <person name="Depoorter E."/>
        </authorList>
    </citation>
    <scope>NUCLEOTIDE SEQUENCE [LARGE SCALE GENOMIC DNA]</scope>
    <source>
        <strain evidence="1">LMG 23254</strain>
    </source>
</reference>
<sequence length="135" mass="14478">MPLLNIDLAHLASDVLPEGARDSFHAMSVRARLATLAIASNGAGNTSVRDVALHALSVIDMPAYVGISAIRTALQCSSALLRSPVDRFGFLVAVASSTVPQKEGFAEYTKWPRKECDRWLLTVTARDVAKALASR</sequence>
<organism evidence="1 2">
    <name type="scientific">Burkholderia lata (strain ATCC 17760 / DSM 23089 / LMG 22485 / NCIMB 9086 / R18194 / 383)</name>
    <dbReference type="NCBI Taxonomy" id="482957"/>
    <lineage>
        <taxon>Bacteria</taxon>
        <taxon>Pseudomonadati</taxon>
        <taxon>Pseudomonadota</taxon>
        <taxon>Betaproteobacteria</taxon>
        <taxon>Burkholderiales</taxon>
        <taxon>Burkholderiaceae</taxon>
        <taxon>Burkholderia</taxon>
        <taxon>Burkholderia cepacia complex</taxon>
    </lineage>
</organism>
<protein>
    <submittedName>
        <fullName evidence="1">Uncharacterized protein</fullName>
    </submittedName>
</protein>
<evidence type="ECO:0000313" key="2">
    <source>
        <dbReference type="Proteomes" id="UP000494218"/>
    </source>
</evidence>
<evidence type="ECO:0000313" key="1">
    <source>
        <dbReference type="EMBL" id="VWC41994.1"/>
    </source>
</evidence>
<proteinExistence type="predicted"/>
<dbReference type="EMBL" id="CABVPW010000050">
    <property type="protein sequence ID" value="VWC41994.1"/>
    <property type="molecule type" value="Genomic_DNA"/>
</dbReference>
<gene>
    <name evidence="1" type="ORF">BLA23254_07043</name>
</gene>
<accession>A0A6P2S0X2</accession>
<dbReference type="AlphaFoldDB" id="A0A6P2S0X2"/>